<sequence>MCSRAGCENPAEYRIEWNNPRIHEPGRIKIWLACGEHLDYLRGFLESREILVRVHEMSDDLDELPIT</sequence>
<protein>
    <recommendedName>
        <fullName evidence="3">Acetone carboxylase</fullName>
    </recommendedName>
</protein>
<dbReference type="EMBL" id="WBJZ01000008">
    <property type="protein sequence ID" value="KAB1657885.1"/>
    <property type="molecule type" value="Genomic_DNA"/>
</dbReference>
<gene>
    <name evidence="1" type="ORF">F8O01_07310</name>
</gene>
<dbReference type="AlphaFoldDB" id="A0A7J5BU61"/>
<name>A0A7J5BU61_9MICO</name>
<dbReference type="Proteomes" id="UP000467240">
    <property type="component" value="Unassembled WGS sequence"/>
</dbReference>
<accession>A0A7J5BU61</accession>
<keyword evidence="2" id="KW-1185">Reference proteome</keyword>
<organism evidence="1 2">
    <name type="scientific">Pseudoclavibacter chungangensis</name>
    <dbReference type="NCBI Taxonomy" id="587635"/>
    <lineage>
        <taxon>Bacteria</taxon>
        <taxon>Bacillati</taxon>
        <taxon>Actinomycetota</taxon>
        <taxon>Actinomycetes</taxon>
        <taxon>Micrococcales</taxon>
        <taxon>Microbacteriaceae</taxon>
        <taxon>Pseudoclavibacter</taxon>
    </lineage>
</organism>
<dbReference type="OrthoDB" id="5193525at2"/>
<comment type="caution">
    <text evidence="1">The sequence shown here is derived from an EMBL/GenBank/DDBJ whole genome shotgun (WGS) entry which is preliminary data.</text>
</comment>
<reference evidence="1 2" key="1">
    <citation type="submission" date="2019-09" db="EMBL/GenBank/DDBJ databases">
        <title>Phylogeny of genus Pseudoclavibacter and closely related genus.</title>
        <authorList>
            <person name="Li Y."/>
        </authorList>
    </citation>
    <scope>NUCLEOTIDE SEQUENCE [LARGE SCALE GENOMIC DNA]</scope>
    <source>
        <strain evidence="1 2">DSM 23821</strain>
    </source>
</reference>
<evidence type="ECO:0008006" key="3">
    <source>
        <dbReference type="Google" id="ProtNLM"/>
    </source>
</evidence>
<proteinExistence type="predicted"/>
<evidence type="ECO:0000313" key="1">
    <source>
        <dbReference type="EMBL" id="KAB1657885.1"/>
    </source>
</evidence>
<evidence type="ECO:0000313" key="2">
    <source>
        <dbReference type="Proteomes" id="UP000467240"/>
    </source>
</evidence>